<feature type="transmembrane region" description="Helical" evidence="7">
    <location>
        <begin position="376"/>
        <end position="395"/>
    </location>
</feature>
<dbReference type="Pfam" id="PF00860">
    <property type="entry name" value="Xan_ur_permease"/>
    <property type="match status" value="1"/>
</dbReference>
<feature type="transmembrane region" description="Helical" evidence="7">
    <location>
        <begin position="407"/>
        <end position="426"/>
    </location>
</feature>
<sequence length="437" mass="45818">MRHLMNNSLSTLQWFIFMITSSIALPIVIGSAFHLSAGEVEGLVQRTLFIVGLSSFLQGWIGHRMPLMDGPAGSWVSVFVLFADVAVRHGQQPSQSLQLLEGGLLVAGVLLILLGATGAIYKILPLFTPLVTGSFLLLLVVQLSGVFLKGMLGIHGETDIPNYGASLIAFGIFGLVVWLSSKGKGWSKTYAILIGIAGGWIIFALIGKAPFALSAGDTPFVKLPEVFAWGPPEFNAGIVTTAVLFTITLVSNTIAAVTAVSEQLPEANKDIMKRRMNRASLIGGVSHMLTASASTVGVVPLPVSAGFIRMTGQRSRGPFLAACLLLVGIGTLPVVLRMLSQVPGQVASAVLLASFVQLAGISFASLSKETNNQRGLTILGVAMLVGIGIMFLPPNALAGLPPTLQDVVGNGLLVGTLIVIALERLWKKPAAVLNSGP</sequence>
<reference evidence="8 9" key="1">
    <citation type="journal article" date="2014" name="Int. J. Syst. Evol. Microbiol.">
        <title>Complete genome sequence of Corynebacterium casei LMG S-19264T (=DSM 44701T), isolated from a smear-ripened cheese.</title>
        <authorList>
            <consortium name="US DOE Joint Genome Institute (JGI-PGF)"/>
            <person name="Walter F."/>
            <person name="Albersmeier A."/>
            <person name="Kalinowski J."/>
            <person name="Ruckert C."/>
        </authorList>
    </citation>
    <scope>NUCLEOTIDE SEQUENCE [LARGE SCALE GENOMIC DNA]</scope>
    <source>
        <strain evidence="8 9">CGMCC 1.15286</strain>
    </source>
</reference>
<keyword evidence="9" id="KW-1185">Reference proteome</keyword>
<accession>A0A917LY95</accession>
<dbReference type="InterPro" id="IPR006043">
    <property type="entry name" value="NCS2"/>
</dbReference>
<name>A0A917LY95_9BACL</name>
<comment type="similarity">
    <text evidence="2">Belongs to the nucleobase:cation symporter-2 (NCS2) (TC 2.A.40) family.</text>
</comment>
<evidence type="ECO:0000256" key="3">
    <source>
        <dbReference type="ARBA" id="ARBA00022448"/>
    </source>
</evidence>
<dbReference type="EMBL" id="BMHY01000002">
    <property type="protein sequence ID" value="GGG63675.1"/>
    <property type="molecule type" value="Genomic_DNA"/>
</dbReference>
<keyword evidence="6 7" id="KW-0472">Membrane</keyword>
<dbReference type="GO" id="GO:0042907">
    <property type="term" value="F:xanthine transmembrane transporter activity"/>
    <property type="evidence" value="ECO:0007669"/>
    <property type="project" value="TreeGrafter"/>
</dbReference>
<gene>
    <name evidence="8" type="ORF">GCM10010918_17070</name>
</gene>
<comment type="caution">
    <text evidence="8">The sequence shown here is derived from an EMBL/GenBank/DDBJ whole genome shotgun (WGS) entry which is preliminary data.</text>
</comment>
<proteinExistence type="inferred from homology"/>
<feature type="transmembrane region" description="Helical" evidence="7">
    <location>
        <begin position="234"/>
        <end position="261"/>
    </location>
</feature>
<dbReference type="NCBIfam" id="NF037981">
    <property type="entry name" value="NCS2_1"/>
    <property type="match status" value="1"/>
</dbReference>
<evidence type="ECO:0000313" key="9">
    <source>
        <dbReference type="Proteomes" id="UP000600247"/>
    </source>
</evidence>
<feature type="transmembrane region" description="Helical" evidence="7">
    <location>
        <begin position="281"/>
        <end position="307"/>
    </location>
</feature>
<organism evidence="8 9">
    <name type="scientific">Paenibacillus radicis</name>
    <name type="common">ex Gao et al. 2016</name>
    <dbReference type="NCBI Taxonomy" id="1737354"/>
    <lineage>
        <taxon>Bacteria</taxon>
        <taxon>Bacillati</taxon>
        <taxon>Bacillota</taxon>
        <taxon>Bacilli</taxon>
        <taxon>Bacillales</taxon>
        <taxon>Paenibacillaceae</taxon>
        <taxon>Paenibacillus</taxon>
    </lineage>
</organism>
<keyword evidence="4 7" id="KW-0812">Transmembrane</keyword>
<evidence type="ECO:0000313" key="8">
    <source>
        <dbReference type="EMBL" id="GGG63675.1"/>
    </source>
</evidence>
<keyword evidence="3" id="KW-0813">Transport</keyword>
<dbReference type="PANTHER" id="PTHR42810:SF1">
    <property type="entry name" value="PURINE PERMEASE YWDJ-RELATED"/>
    <property type="match status" value="1"/>
</dbReference>
<dbReference type="Proteomes" id="UP000600247">
    <property type="component" value="Unassembled WGS sequence"/>
</dbReference>
<feature type="transmembrane region" description="Helical" evidence="7">
    <location>
        <begin position="346"/>
        <end position="364"/>
    </location>
</feature>
<feature type="transmembrane region" description="Helical" evidence="7">
    <location>
        <begin position="191"/>
        <end position="213"/>
    </location>
</feature>
<dbReference type="AlphaFoldDB" id="A0A917LY95"/>
<evidence type="ECO:0000256" key="4">
    <source>
        <dbReference type="ARBA" id="ARBA00022692"/>
    </source>
</evidence>
<dbReference type="PANTHER" id="PTHR42810">
    <property type="entry name" value="PURINE PERMEASE C1399.01C-RELATED"/>
    <property type="match status" value="1"/>
</dbReference>
<feature type="transmembrane region" description="Helical" evidence="7">
    <location>
        <begin position="160"/>
        <end position="179"/>
    </location>
</feature>
<feature type="transmembrane region" description="Helical" evidence="7">
    <location>
        <begin position="12"/>
        <end position="36"/>
    </location>
</feature>
<evidence type="ECO:0000256" key="5">
    <source>
        <dbReference type="ARBA" id="ARBA00022989"/>
    </source>
</evidence>
<protein>
    <submittedName>
        <fullName evidence="8">Xanthine permease</fullName>
    </submittedName>
</protein>
<feature type="transmembrane region" description="Helical" evidence="7">
    <location>
        <begin position="127"/>
        <end position="148"/>
    </location>
</feature>
<feature type="transmembrane region" description="Helical" evidence="7">
    <location>
        <begin position="319"/>
        <end position="340"/>
    </location>
</feature>
<evidence type="ECO:0000256" key="1">
    <source>
        <dbReference type="ARBA" id="ARBA00004141"/>
    </source>
</evidence>
<feature type="transmembrane region" description="Helical" evidence="7">
    <location>
        <begin position="99"/>
        <end position="121"/>
    </location>
</feature>
<comment type="subcellular location">
    <subcellularLocation>
        <location evidence="1">Membrane</location>
        <topology evidence="1">Multi-pass membrane protein</topology>
    </subcellularLocation>
</comment>
<evidence type="ECO:0000256" key="2">
    <source>
        <dbReference type="ARBA" id="ARBA00008821"/>
    </source>
</evidence>
<evidence type="ECO:0000256" key="7">
    <source>
        <dbReference type="SAM" id="Phobius"/>
    </source>
</evidence>
<feature type="transmembrane region" description="Helical" evidence="7">
    <location>
        <begin position="43"/>
        <end position="61"/>
    </location>
</feature>
<evidence type="ECO:0000256" key="6">
    <source>
        <dbReference type="ARBA" id="ARBA00023136"/>
    </source>
</evidence>
<keyword evidence="5 7" id="KW-1133">Transmembrane helix</keyword>
<dbReference type="GO" id="GO:0005886">
    <property type="term" value="C:plasma membrane"/>
    <property type="evidence" value="ECO:0007669"/>
    <property type="project" value="TreeGrafter"/>
</dbReference>